<dbReference type="AlphaFoldDB" id="A0AAV5SZJ9"/>
<proteinExistence type="predicted"/>
<reference evidence="1" key="1">
    <citation type="submission" date="2023-10" db="EMBL/GenBank/DDBJ databases">
        <title>Genome assembly of Pristionchus species.</title>
        <authorList>
            <person name="Yoshida K."/>
            <person name="Sommer R.J."/>
        </authorList>
    </citation>
    <scope>NUCLEOTIDE SEQUENCE</scope>
    <source>
        <strain evidence="1">RS0144</strain>
    </source>
</reference>
<protein>
    <submittedName>
        <fullName evidence="1">Uncharacterized protein</fullName>
    </submittedName>
</protein>
<keyword evidence="2" id="KW-1185">Reference proteome</keyword>
<organism evidence="1 2">
    <name type="scientific">Pristionchus entomophagus</name>
    <dbReference type="NCBI Taxonomy" id="358040"/>
    <lineage>
        <taxon>Eukaryota</taxon>
        <taxon>Metazoa</taxon>
        <taxon>Ecdysozoa</taxon>
        <taxon>Nematoda</taxon>
        <taxon>Chromadorea</taxon>
        <taxon>Rhabditida</taxon>
        <taxon>Rhabditina</taxon>
        <taxon>Diplogasteromorpha</taxon>
        <taxon>Diplogasteroidea</taxon>
        <taxon>Neodiplogasteridae</taxon>
        <taxon>Pristionchus</taxon>
    </lineage>
</organism>
<dbReference type="Proteomes" id="UP001432027">
    <property type="component" value="Unassembled WGS sequence"/>
</dbReference>
<dbReference type="EMBL" id="BTSX01000003">
    <property type="protein sequence ID" value="GMS88767.1"/>
    <property type="molecule type" value="Genomic_DNA"/>
</dbReference>
<gene>
    <name evidence="1" type="ORF">PENTCL1PPCAC_10942</name>
</gene>
<accession>A0AAV5SZJ9</accession>
<comment type="caution">
    <text evidence="1">The sequence shown here is derived from an EMBL/GenBank/DDBJ whole genome shotgun (WGS) entry which is preliminary data.</text>
</comment>
<evidence type="ECO:0000313" key="2">
    <source>
        <dbReference type="Proteomes" id="UP001432027"/>
    </source>
</evidence>
<sequence>DEPCDVESECGLGIRSGFYSCNLCSDGESCLRQSVLTHVSVLQPAACDRNSSTSRSTAGMRSIHWGWSPFPSFDYDSSSWNALVYRRNDGPSAGCSGCTCRSLSDCSTSCYSTAAASDEDDAAVNGYAASDAATNGTTHEDIR</sequence>
<evidence type="ECO:0000313" key="1">
    <source>
        <dbReference type="EMBL" id="GMS88767.1"/>
    </source>
</evidence>
<feature type="non-terminal residue" evidence="1">
    <location>
        <position position="1"/>
    </location>
</feature>
<name>A0AAV5SZJ9_9BILA</name>